<evidence type="ECO:0000256" key="2">
    <source>
        <dbReference type="ARBA" id="ARBA00023015"/>
    </source>
</evidence>
<dbReference type="RefSeq" id="WP_270950471.1">
    <property type="nucleotide sequence ID" value="NZ_JAQGLA010000033.1"/>
</dbReference>
<evidence type="ECO:0000313" key="7">
    <source>
        <dbReference type="EMBL" id="MDA3627780.1"/>
    </source>
</evidence>
<dbReference type="Gene3D" id="1.25.40.10">
    <property type="entry name" value="Tetratricopeptide repeat domain"/>
    <property type="match status" value="1"/>
</dbReference>
<reference evidence="7 8" key="1">
    <citation type="submission" date="2022-11" db="EMBL/GenBank/DDBJ databases">
        <title>Draft genome sequence of Saccharopolyspora sp. WRP15-2 isolated from rhizosphere soils of wild rice in Thailand.</title>
        <authorList>
            <person name="Duangmal K."/>
            <person name="Kammanee S."/>
            <person name="Muangham S."/>
        </authorList>
    </citation>
    <scope>NUCLEOTIDE SEQUENCE [LARGE SCALE GENOMIC DNA]</scope>
    <source>
        <strain evidence="7 8">WRP15-2</strain>
    </source>
</reference>
<sequence>MELLRADGHATAIGAAKRRSILAALAIELNRVVSADRLMDIAWEGEPPPTAKAALQGHIAKLRRELGDGVEVVTRAPGYQLLAPRAAVDMTQFEDLVAAARNAPDAEAVELLDTALALHRGPPLADVAAEQLRREVVDRLDESMINAVHELAWRLHRIGRADEGIDPLREAVAMRPLREPLVELLVLSLHQAGRQAEALDVYHETRSRLSEELGVTPGPGLQAAFQTVLSSEEPEPTAVPWQLPRENSGFVGREAELAELDRRRGDGDVRVITGPAGVGKTALALRWAHRSAERFPDGCLFADLRGFSETEPVEPGQVLSAFLRALGVPDVRIPSDLDERAALYRSTLAGRRVLVVLDNASSAAQVKPLLPGAGCAVLVTSRSRMDGLAVMAGAVRVAVPPLSREASVDVLRFVLGPERIDAESEAAVELAELCDRLPLALRIAAARAAGPPQRTIRSLLDTSADPRHRLAKLSLPDSGEGVHTALTGSFQRLDGGAARLFRLLAEHPGGTVDCFTAAALAGTTIHESFVQLERMAAFHLLHETDDGRYLWPGLVRLYSTAIAAEEADGERNAAFNRLLDFYLHAADRGLRFISDSPWRRWTGPPPVDLPEITNAQAAIRWFRTEEANLHKMLGLAILRDEHARACHLALSLERFHHRLGDRAAQLEVLYCGLNIAGELGDVRAQAAFSVQLCGDLAS</sequence>
<dbReference type="Gene3D" id="1.10.10.10">
    <property type="entry name" value="Winged helix-like DNA-binding domain superfamily/Winged helix DNA-binding domain"/>
    <property type="match status" value="1"/>
</dbReference>
<dbReference type="SUPFAM" id="SSF48452">
    <property type="entry name" value="TPR-like"/>
    <property type="match status" value="1"/>
</dbReference>
<keyword evidence="4" id="KW-0804">Transcription</keyword>
<evidence type="ECO:0000313" key="8">
    <source>
        <dbReference type="Proteomes" id="UP001210380"/>
    </source>
</evidence>
<comment type="caution">
    <text evidence="7">The sequence shown here is derived from an EMBL/GenBank/DDBJ whole genome shotgun (WGS) entry which is preliminary data.</text>
</comment>
<comment type="similarity">
    <text evidence="1">Belongs to the AfsR/DnrI/RedD regulatory family.</text>
</comment>
<protein>
    <submittedName>
        <fullName evidence="7">Transcriptional regulator</fullName>
    </submittedName>
</protein>
<dbReference type="SUPFAM" id="SSF46894">
    <property type="entry name" value="C-terminal effector domain of the bipartite response regulators"/>
    <property type="match status" value="1"/>
</dbReference>
<dbReference type="PRINTS" id="PR00364">
    <property type="entry name" value="DISEASERSIST"/>
</dbReference>
<organism evidence="7 8">
    <name type="scientific">Saccharopolyspora oryzae</name>
    <dbReference type="NCBI Taxonomy" id="2997343"/>
    <lineage>
        <taxon>Bacteria</taxon>
        <taxon>Bacillati</taxon>
        <taxon>Actinomycetota</taxon>
        <taxon>Actinomycetes</taxon>
        <taxon>Pseudonocardiales</taxon>
        <taxon>Pseudonocardiaceae</taxon>
        <taxon>Saccharopolyspora</taxon>
    </lineage>
</organism>
<dbReference type="PANTHER" id="PTHR35807">
    <property type="entry name" value="TRANSCRIPTIONAL REGULATOR REDD-RELATED"/>
    <property type="match status" value="1"/>
</dbReference>
<gene>
    <name evidence="7" type="ORF">OU415_20255</name>
</gene>
<keyword evidence="2" id="KW-0805">Transcription regulation</keyword>
<dbReference type="InterPro" id="IPR005158">
    <property type="entry name" value="BTAD"/>
</dbReference>
<evidence type="ECO:0000256" key="4">
    <source>
        <dbReference type="ARBA" id="ARBA00023163"/>
    </source>
</evidence>
<evidence type="ECO:0000256" key="3">
    <source>
        <dbReference type="ARBA" id="ARBA00023125"/>
    </source>
</evidence>
<feature type="domain" description="OmpR/PhoB-type" evidence="6">
    <location>
        <begin position="1"/>
        <end position="83"/>
    </location>
</feature>
<feature type="DNA-binding region" description="OmpR/PhoB-type" evidence="5">
    <location>
        <begin position="1"/>
        <end position="83"/>
    </location>
</feature>
<evidence type="ECO:0000259" key="6">
    <source>
        <dbReference type="PROSITE" id="PS51755"/>
    </source>
</evidence>
<dbReference type="PROSITE" id="PS51755">
    <property type="entry name" value="OMPR_PHOB"/>
    <property type="match status" value="1"/>
</dbReference>
<dbReference type="SMART" id="SM00862">
    <property type="entry name" value="Trans_reg_C"/>
    <property type="match status" value="1"/>
</dbReference>
<name>A0ABT4V1D8_9PSEU</name>
<keyword evidence="3 5" id="KW-0238">DNA-binding</keyword>
<dbReference type="InterPro" id="IPR016032">
    <property type="entry name" value="Sig_transdc_resp-reg_C-effctor"/>
</dbReference>
<dbReference type="InterPro" id="IPR027417">
    <property type="entry name" value="P-loop_NTPase"/>
</dbReference>
<dbReference type="InterPro" id="IPR036388">
    <property type="entry name" value="WH-like_DNA-bd_sf"/>
</dbReference>
<dbReference type="Pfam" id="PF00486">
    <property type="entry name" value="Trans_reg_C"/>
    <property type="match status" value="1"/>
</dbReference>
<dbReference type="InterPro" id="IPR051677">
    <property type="entry name" value="AfsR-DnrI-RedD_regulator"/>
</dbReference>
<dbReference type="PANTHER" id="PTHR35807:SF1">
    <property type="entry name" value="TRANSCRIPTIONAL REGULATOR REDD"/>
    <property type="match status" value="1"/>
</dbReference>
<keyword evidence="8" id="KW-1185">Reference proteome</keyword>
<dbReference type="SUPFAM" id="SSF52540">
    <property type="entry name" value="P-loop containing nucleoside triphosphate hydrolases"/>
    <property type="match status" value="1"/>
</dbReference>
<evidence type="ECO:0000256" key="5">
    <source>
        <dbReference type="PROSITE-ProRule" id="PRU01091"/>
    </source>
</evidence>
<dbReference type="Proteomes" id="UP001210380">
    <property type="component" value="Unassembled WGS sequence"/>
</dbReference>
<dbReference type="Pfam" id="PF03704">
    <property type="entry name" value="BTAD"/>
    <property type="match status" value="1"/>
</dbReference>
<evidence type="ECO:0000256" key="1">
    <source>
        <dbReference type="ARBA" id="ARBA00005820"/>
    </source>
</evidence>
<dbReference type="Gene3D" id="3.40.50.300">
    <property type="entry name" value="P-loop containing nucleotide triphosphate hydrolases"/>
    <property type="match status" value="1"/>
</dbReference>
<dbReference type="InterPro" id="IPR011990">
    <property type="entry name" value="TPR-like_helical_dom_sf"/>
</dbReference>
<dbReference type="InterPro" id="IPR001867">
    <property type="entry name" value="OmpR/PhoB-type_DNA-bd"/>
</dbReference>
<dbReference type="SMART" id="SM01043">
    <property type="entry name" value="BTAD"/>
    <property type="match status" value="1"/>
</dbReference>
<accession>A0ABT4V1D8</accession>
<dbReference type="EMBL" id="JAQGLA010000033">
    <property type="protein sequence ID" value="MDA3627780.1"/>
    <property type="molecule type" value="Genomic_DNA"/>
</dbReference>
<proteinExistence type="inferred from homology"/>
<dbReference type="CDD" id="cd15831">
    <property type="entry name" value="BTAD"/>
    <property type="match status" value="1"/>
</dbReference>